<dbReference type="NCBIfam" id="TIGR01376">
    <property type="entry name" value="POMP_repeat"/>
    <property type="match status" value="1"/>
</dbReference>
<dbReference type="InterPro" id="IPR013783">
    <property type="entry name" value="Ig-like_fold"/>
</dbReference>
<comment type="caution">
    <text evidence="10">The sequence shown here is derived from an EMBL/GenBank/DDBJ whole genome shotgun (WGS) entry which is preliminary data.</text>
</comment>
<evidence type="ECO:0000313" key="11">
    <source>
        <dbReference type="Proteomes" id="UP000598820"/>
    </source>
</evidence>
<keyword evidence="4" id="KW-0964">Secreted</keyword>
<evidence type="ECO:0000256" key="8">
    <source>
        <dbReference type="SAM" id="SignalP"/>
    </source>
</evidence>
<gene>
    <name evidence="10" type="ORF">IC229_24825</name>
</gene>
<dbReference type="EMBL" id="JACWZY010000026">
    <property type="protein sequence ID" value="MBD2703893.1"/>
    <property type="molecule type" value="Genomic_DNA"/>
</dbReference>
<proteinExistence type="predicted"/>
<dbReference type="SUPFAM" id="SSF51126">
    <property type="entry name" value="Pectin lyase-like"/>
    <property type="match status" value="3"/>
</dbReference>
<evidence type="ECO:0000313" key="10">
    <source>
        <dbReference type="EMBL" id="MBD2703893.1"/>
    </source>
</evidence>
<feature type="chain" id="PRO_5037495250" description="Immunoglobulin domain-containing protein" evidence="8">
    <location>
        <begin position="24"/>
        <end position="1138"/>
    </location>
</feature>
<dbReference type="InterPro" id="IPR039448">
    <property type="entry name" value="Beta_helix"/>
</dbReference>
<dbReference type="InterPro" id="IPR003368">
    <property type="entry name" value="POMP_repeat"/>
</dbReference>
<dbReference type="InterPro" id="IPR012334">
    <property type="entry name" value="Pectin_lyas_fold"/>
</dbReference>
<dbReference type="InterPro" id="IPR011050">
    <property type="entry name" value="Pectin_lyase_fold/virulence"/>
</dbReference>
<comment type="subcellular location">
    <subcellularLocation>
        <location evidence="1">Cell envelope</location>
    </subcellularLocation>
    <subcellularLocation>
        <location evidence="2">Cell outer membrane</location>
    </subcellularLocation>
    <subcellularLocation>
        <location evidence="3">Secreted</location>
    </subcellularLocation>
</comment>
<dbReference type="NCBIfam" id="NF041518">
    <property type="entry name" value="choice_anch_Q"/>
    <property type="match status" value="2"/>
</dbReference>
<dbReference type="InterPro" id="IPR036179">
    <property type="entry name" value="Ig-like_dom_sf"/>
</dbReference>
<dbReference type="PANTHER" id="PTHR11319">
    <property type="entry name" value="G PROTEIN-COUPLED RECEPTOR-RELATED"/>
    <property type="match status" value="1"/>
</dbReference>
<evidence type="ECO:0000256" key="3">
    <source>
        <dbReference type="ARBA" id="ARBA00004613"/>
    </source>
</evidence>
<name>A0A926Y3Z6_9BACT</name>
<evidence type="ECO:0000259" key="9">
    <source>
        <dbReference type="SMART" id="SM00409"/>
    </source>
</evidence>
<dbReference type="SMART" id="SM00710">
    <property type="entry name" value="PbH1"/>
    <property type="match status" value="8"/>
</dbReference>
<dbReference type="Pfam" id="PF13229">
    <property type="entry name" value="Beta_helix"/>
    <property type="match status" value="1"/>
</dbReference>
<dbReference type="Gene3D" id="2.160.20.10">
    <property type="entry name" value="Single-stranded right-handed beta-helix, Pectin lyase-like"/>
    <property type="match status" value="2"/>
</dbReference>
<dbReference type="GO" id="GO:0005576">
    <property type="term" value="C:extracellular region"/>
    <property type="evidence" value="ECO:0007669"/>
    <property type="project" value="UniProtKB-SubCell"/>
</dbReference>
<feature type="signal peptide" evidence="8">
    <location>
        <begin position="1"/>
        <end position="23"/>
    </location>
</feature>
<accession>A0A926Y3Z6</accession>
<reference evidence="10" key="1">
    <citation type="submission" date="2020-09" db="EMBL/GenBank/DDBJ databases">
        <authorList>
            <person name="Kim M.K."/>
        </authorList>
    </citation>
    <scope>NUCLEOTIDE SEQUENCE</scope>
    <source>
        <strain evidence="10">BT702</strain>
    </source>
</reference>
<evidence type="ECO:0000256" key="1">
    <source>
        <dbReference type="ARBA" id="ARBA00004196"/>
    </source>
</evidence>
<evidence type="ECO:0000256" key="5">
    <source>
        <dbReference type="ARBA" id="ARBA00022729"/>
    </source>
</evidence>
<evidence type="ECO:0000256" key="4">
    <source>
        <dbReference type="ARBA" id="ARBA00022525"/>
    </source>
</evidence>
<evidence type="ECO:0000256" key="7">
    <source>
        <dbReference type="ARBA" id="ARBA00023237"/>
    </source>
</evidence>
<dbReference type="InterPro" id="IPR059226">
    <property type="entry name" value="Choice_anch_Q_dom"/>
</dbReference>
<keyword evidence="5 8" id="KW-0732">Signal</keyword>
<dbReference type="Proteomes" id="UP000598820">
    <property type="component" value="Unassembled WGS sequence"/>
</dbReference>
<dbReference type="InterPro" id="IPR003599">
    <property type="entry name" value="Ig_sub"/>
</dbReference>
<evidence type="ECO:0000256" key="6">
    <source>
        <dbReference type="ARBA" id="ARBA00023136"/>
    </source>
</evidence>
<protein>
    <recommendedName>
        <fullName evidence="9">Immunoglobulin domain-containing protein</fullName>
    </recommendedName>
</protein>
<sequence length="1138" mass="116573">MANRLRFTFFSAVLLLLIHQATAQQVAYILYVTPNGAGVKNGTSWGNAFDGTQLQVAINSAAAFVAANPSYGAMVWVAAGTYKPTTGLLRNYALNLTNKVAVYGGFVGTETSLAQRPNPTSPRPTAILSGDIGLPGNASDNTYTILYNQNLDSTAVLDGFVITGGRSLDAGSNQSGAGMANINSSPTVRNCFFEDNASALGGSAMLNLQNSSPTITNCRFSNNLATTSAQGEAGHGAAMLNAAGSNPRITGCSFVNNQAPYGAAIATSEANPTLENCTFSNNVATAGGGALYLDRSQTSLMSCTLTSNQAPLGGGIYGDVSGILSMTHCSLNNNKASDKGGAVWSRVIVKATNSVFESNTATTGGGLYVQGNFTISVNLTNCLLLNNKATSQGGAVYQSTTSSLTVMNCTLSKNAPNALFVEESNSSYTGITNSILWGNVPTQLTFSTEIPSLRNTLIDQDGFAGTNGNIRVDPLFQVNPPSGTLPLQLCSPAIDAGNNNLYNILSGGPSTDLSGNPRFMGNGTIDLGAFEQQNTPMPVAITRQPPTGGTFCEGRNLTLLVSTTGTVAAYQWFKDNAPLTSPASATTAALNLTNLTTAQQGNYLVRITAACTSQSVVSTSYNLVVNSSQPATRFVTQTGAGNQSGTSWSNALSATSLQPALASACPSTTILVASGLYKPTTGTDRAISFSLPPGVQLYGGFSGNEANLTQRQLSYPSSTTLSGDIGVANNATDNSFHVFYNISSNSSSRLDGVVITNGNANNATSPHSTGGGIYNGSVSPTVSNCLFVSNQATLGGAIFNEGLSGGSASPLLINCALVYNSSTQAGGALCNFGLPGTATPTLINCSLIGNTSGNNTGNAIFSVSTQGANSPQLANCVLFGNGSPGSAIANSNVILTARYCLFETDINGYSGTNNLTTATSPFISTSSVALYACSPAINTGDPTSSTTSIGPYSVSALPAVDLAGNARIIGGRVDVGAIEFQSAPGSPVAIVQQPTSITSCAGSNVTIPLSVSGTGPFSYQFYRHGTPVGSVQSSPLLSNLQPGNAGSYQIAVSGSCTSMTTVAFNVTVNNNTFTLKSGNWTDTSVWSCGRIPVSTDVVTLHHAVSLPASYQGSALRVIYSHGGRLLLGATSQLRLGGN</sequence>
<organism evidence="10 11">
    <name type="scientific">Spirosoma profusum</name>
    <dbReference type="NCBI Taxonomy" id="2771354"/>
    <lineage>
        <taxon>Bacteria</taxon>
        <taxon>Pseudomonadati</taxon>
        <taxon>Bacteroidota</taxon>
        <taxon>Cytophagia</taxon>
        <taxon>Cytophagales</taxon>
        <taxon>Cytophagaceae</taxon>
        <taxon>Spirosoma</taxon>
    </lineage>
</organism>
<dbReference type="RefSeq" id="WP_190890007.1">
    <property type="nucleotide sequence ID" value="NZ_JACWZY010000026.1"/>
</dbReference>
<keyword evidence="7" id="KW-0998">Cell outer membrane</keyword>
<feature type="domain" description="Immunoglobulin" evidence="9">
    <location>
        <begin position="546"/>
        <end position="626"/>
    </location>
</feature>
<dbReference type="AlphaFoldDB" id="A0A926Y3Z6"/>
<keyword evidence="6" id="KW-0472">Membrane</keyword>
<evidence type="ECO:0000256" key="2">
    <source>
        <dbReference type="ARBA" id="ARBA00004442"/>
    </source>
</evidence>
<dbReference type="InterPro" id="IPR006626">
    <property type="entry name" value="PbH1"/>
</dbReference>
<feature type="domain" description="Immunoglobulin" evidence="9">
    <location>
        <begin position="994"/>
        <end position="1069"/>
    </location>
</feature>
<dbReference type="SUPFAM" id="SSF48726">
    <property type="entry name" value="Immunoglobulin"/>
    <property type="match status" value="2"/>
</dbReference>
<dbReference type="GO" id="GO:0009279">
    <property type="term" value="C:cell outer membrane"/>
    <property type="evidence" value="ECO:0007669"/>
    <property type="project" value="UniProtKB-SubCell"/>
</dbReference>
<keyword evidence="11" id="KW-1185">Reference proteome</keyword>
<dbReference type="PANTHER" id="PTHR11319:SF35">
    <property type="entry name" value="OUTER MEMBRANE PROTEIN PMPC-RELATED"/>
    <property type="match status" value="1"/>
</dbReference>
<dbReference type="Gene3D" id="2.60.40.10">
    <property type="entry name" value="Immunoglobulins"/>
    <property type="match status" value="2"/>
</dbReference>
<dbReference type="SMART" id="SM00409">
    <property type="entry name" value="IG"/>
    <property type="match status" value="2"/>
</dbReference>